<evidence type="ECO:0000313" key="2">
    <source>
        <dbReference type="Proteomes" id="UP000324222"/>
    </source>
</evidence>
<dbReference type="AlphaFoldDB" id="A0A5B7J3X4"/>
<gene>
    <name evidence="1" type="ORF">E2C01_082464</name>
</gene>
<name>A0A5B7J3X4_PORTR</name>
<reference evidence="1 2" key="1">
    <citation type="submission" date="2019-05" db="EMBL/GenBank/DDBJ databases">
        <title>Another draft genome of Portunus trituberculatus and its Hox gene families provides insights of decapod evolution.</title>
        <authorList>
            <person name="Jeong J.-H."/>
            <person name="Song I."/>
            <person name="Kim S."/>
            <person name="Choi T."/>
            <person name="Kim D."/>
            <person name="Ryu S."/>
            <person name="Kim W."/>
        </authorList>
    </citation>
    <scope>NUCLEOTIDE SEQUENCE [LARGE SCALE GENOMIC DNA]</scope>
    <source>
        <tissue evidence="1">Muscle</tissue>
    </source>
</reference>
<protein>
    <submittedName>
        <fullName evidence="1">Uncharacterized protein</fullName>
    </submittedName>
</protein>
<dbReference type="EMBL" id="VSRR010074982">
    <property type="protein sequence ID" value="MPC87598.1"/>
    <property type="molecule type" value="Genomic_DNA"/>
</dbReference>
<proteinExistence type="predicted"/>
<comment type="caution">
    <text evidence="1">The sequence shown here is derived from an EMBL/GenBank/DDBJ whole genome shotgun (WGS) entry which is preliminary data.</text>
</comment>
<sequence>MEVVYKIGSVESCLIDREFLGQWMRSEGEFTASCQATPRGSPQQAIAEYTVTSSSPCNVP</sequence>
<accession>A0A5B7J3X4</accession>
<dbReference type="Proteomes" id="UP000324222">
    <property type="component" value="Unassembled WGS sequence"/>
</dbReference>
<evidence type="ECO:0000313" key="1">
    <source>
        <dbReference type="EMBL" id="MPC87598.1"/>
    </source>
</evidence>
<keyword evidence="2" id="KW-1185">Reference proteome</keyword>
<organism evidence="1 2">
    <name type="scientific">Portunus trituberculatus</name>
    <name type="common">Swimming crab</name>
    <name type="synonym">Neptunus trituberculatus</name>
    <dbReference type="NCBI Taxonomy" id="210409"/>
    <lineage>
        <taxon>Eukaryota</taxon>
        <taxon>Metazoa</taxon>
        <taxon>Ecdysozoa</taxon>
        <taxon>Arthropoda</taxon>
        <taxon>Crustacea</taxon>
        <taxon>Multicrustacea</taxon>
        <taxon>Malacostraca</taxon>
        <taxon>Eumalacostraca</taxon>
        <taxon>Eucarida</taxon>
        <taxon>Decapoda</taxon>
        <taxon>Pleocyemata</taxon>
        <taxon>Brachyura</taxon>
        <taxon>Eubrachyura</taxon>
        <taxon>Portunoidea</taxon>
        <taxon>Portunidae</taxon>
        <taxon>Portuninae</taxon>
        <taxon>Portunus</taxon>
    </lineage>
</organism>